<evidence type="ECO:0000313" key="5">
    <source>
        <dbReference type="Proteomes" id="UP001152797"/>
    </source>
</evidence>
<proteinExistence type="predicted"/>
<evidence type="ECO:0000313" key="4">
    <source>
        <dbReference type="EMBL" id="CAL4806005.1"/>
    </source>
</evidence>
<dbReference type="EMBL" id="CAMXCT030006709">
    <property type="protein sequence ID" value="CAL4806005.1"/>
    <property type="molecule type" value="Genomic_DNA"/>
</dbReference>
<feature type="compositionally biased region" description="Low complexity" evidence="2">
    <location>
        <begin position="703"/>
        <end position="719"/>
    </location>
</feature>
<feature type="coiled-coil region" evidence="1">
    <location>
        <begin position="142"/>
        <end position="199"/>
    </location>
</feature>
<dbReference type="Proteomes" id="UP001152797">
    <property type="component" value="Unassembled WGS sequence"/>
</dbReference>
<keyword evidence="1" id="KW-0175">Coiled coil</keyword>
<dbReference type="OrthoDB" id="10058978at2759"/>
<feature type="region of interest" description="Disordered" evidence="2">
    <location>
        <begin position="84"/>
        <end position="110"/>
    </location>
</feature>
<feature type="non-terminal residue" evidence="3">
    <location>
        <position position="1"/>
    </location>
</feature>
<name>A0A9P1GPL5_9DINO</name>
<gene>
    <name evidence="3" type="ORF">C1SCF055_LOCUS43240</name>
</gene>
<comment type="caution">
    <text evidence="3">The sequence shown here is derived from an EMBL/GenBank/DDBJ whole genome shotgun (WGS) entry which is preliminary data.</text>
</comment>
<feature type="compositionally biased region" description="Polar residues" evidence="2">
    <location>
        <begin position="93"/>
        <end position="108"/>
    </location>
</feature>
<dbReference type="EMBL" id="CAMXCT020006709">
    <property type="protein sequence ID" value="CAL1172068.1"/>
    <property type="molecule type" value="Genomic_DNA"/>
</dbReference>
<sequence length="827" mass="91993">LLISYFEEVLIRWLKMVMTDQVVRGVGWLLRQSGIVRQRGEEFDPAELQHRPRQTAVGQEEYEQIERESLRLFRDLHLSDPLFRRMGDRNDGNRTLSGASRRSGSSTPAKRVYLTEVPEDPVDEEAPEEEELVEDDEHMVLETAIQKEAQAFAAELEEAEQDGLDPSTIETLEANFESAAETLVTMREARNRLQEIRKDRGYKKPMDGAAKGGQISKKNSKHPCFDCGLPGHWAGDKECQKPGQGLARKAGKVAAAPKQVRFAEVCQSDAIATDPIDTTSTVHEAAMVNVAVGLPLDQALNVNLYGTTHPVLVSDARDIAGDKMLVGALDSACNRTCSGPKWLEAYVQQIRQSAPAFISNLIQEVVEHENFRFGNGGIVPSTHRWRLPAFVGGRVLLLWVSLVPVPSLGLLLGRDFLESVGGVLDFADKTISFKHLEAKTQRLEQMSAGHYMLPLVDVIKFSPLSVSVMSAAPLGKHDLNETIRYLSPAAAKLFFEETGSYGQIWYRWRRFLLRMMARRVWHEQSLLLWLQSRSYLRYLPFPYPSIETPEQWQVQAHAQFQAGTILGKHYHIAEYKNLFTSRNLQELSQFRNRVGWRLAFAEDPVLDGLLAARSHRGQASCLKQAAIQEIKKQADKDAEKAGRVVALRELIGPRGGLPTLKSDLIKLAHLLDVEIGEKDTIPIIKSKVQPIVQDLAMAYPASAASGQPAPKPAAQPKTPSLSVAQPKTPGSGSLTSTPSPAAPAEANQQLHDRHLEDQLQFVESRVTAMVENRMGHFLSDSENRMQAMLSQVMQHVMGMSNPPMNGAATQETTDAEMVAPFPPEMPR</sequence>
<keyword evidence="5" id="KW-1185">Reference proteome</keyword>
<reference evidence="4 5" key="2">
    <citation type="submission" date="2024-05" db="EMBL/GenBank/DDBJ databases">
        <authorList>
            <person name="Chen Y."/>
            <person name="Shah S."/>
            <person name="Dougan E. K."/>
            <person name="Thang M."/>
            <person name="Chan C."/>
        </authorList>
    </citation>
    <scope>NUCLEOTIDE SEQUENCE [LARGE SCALE GENOMIC DNA]</scope>
</reference>
<evidence type="ECO:0000256" key="1">
    <source>
        <dbReference type="SAM" id="Coils"/>
    </source>
</evidence>
<evidence type="ECO:0000313" key="3">
    <source>
        <dbReference type="EMBL" id="CAI4018693.1"/>
    </source>
</evidence>
<evidence type="ECO:0000256" key="2">
    <source>
        <dbReference type="SAM" id="MobiDB-lite"/>
    </source>
</evidence>
<organism evidence="3">
    <name type="scientific">Cladocopium goreaui</name>
    <dbReference type="NCBI Taxonomy" id="2562237"/>
    <lineage>
        <taxon>Eukaryota</taxon>
        <taxon>Sar</taxon>
        <taxon>Alveolata</taxon>
        <taxon>Dinophyceae</taxon>
        <taxon>Suessiales</taxon>
        <taxon>Symbiodiniaceae</taxon>
        <taxon>Cladocopium</taxon>
    </lineage>
</organism>
<reference evidence="3" key="1">
    <citation type="submission" date="2022-10" db="EMBL/GenBank/DDBJ databases">
        <authorList>
            <person name="Chen Y."/>
            <person name="Dougan E. K."/>
            <person name="Chan C."/>
            <person name="Rhodes N."/>
            <person name="Thang M."/>
        </authorList>
    </citation>
    <scope>NUCLEOTIDE SEQUENCE</scope>
</reference>
<feature type="compositionally biased region" description="Low complexity" evidence="2">
    <location>
        <begin position="728"/>
        <end position="746"/>
    </location>
</feature>
<dbReference type="EMBL" id="CAMXCT010006709">
    <property type="protein sequence ID" value="CAI4018693.1"/>
    <property type="molecule type" value="Genomic_DNA"/>
</dbReference>
<feature type="region of interest" description="Disordered" evidence="2">
    <location>
        <begin position="703"/>
        <end position="747"/>
    </location>
</feature>
<protein>
    <submittedName>
        <fullName evidence="4">Fumarylacetoacetase-like C-terminal domain-containing protein</fullName>
    </submittedName>
</protein>
<dbReference type="AlphaFoldDB" id="A0A9P1GPL5"/>
<accession>A0A9P1GPL5</accession>